<evidence type="ECO:0000313" key="3">
    <source>
        <dbReference type="Proteomes" id="UP000191342"/>
    </source>
</evidence>
<dbReference type="AlphaFoldDB" id="A0A1V6SU21"/>
<protein>
    <submittedName>
        <fullName evidence="2">Uncharacterized protein</fullName>
    </submittedName>
</protein>
<dbReference type="Proteomes" id="UP000191342">
    <property type="component" value="Unassembled WGS sequence"/>
</dbReference>
<feature type="region of interest" description="Disordered" evidence="1">
    <location>
        <begin position="1"/>
        <end position="28"/>
    </location>
</feature>
<evidence type="ECO:0000313" key="2">
    <source>
        <dbReference type="EMBL" id="OQE17159.1"/>
    </source>
</evidence>
<organism evidence="2 3">
    <name type="scientific">Penicillium flavigenum</name>
    <dbReference type="NCBI Taxonomy" id="254877"/>
    <lineage>
        <taxon>Eukaryota</taxon>
        <taxon>Fungi</taxon>
        <taxon>Dikarya</taxon>
        <taxon>Ascomycota</taxon>
        <taxon>Pezizomycotina</taxon>
        <taxon>Eurotiomycetes</taxon>
        <taxon>Eurotiomycetidae</taxon>
        <taxon>Eurotiales</taxon>
        <taxon>Aspergillaceae</taxon>
        <taxon>Penicillium</taxon>
    </lineage>
</organism>
<accession>A0A1V6SU21</accession>
<name>A0A1V6SU21_9EURO</name>
<keyword evidence="3" id="KW-1185">Reference proteome</keyword>
<gene>
    <name evidence="2" type="ORF">PENFLA_c025G03239</name>
</gene>
<comment type="caution">
    <text evidence="2">The sequence shown here is derived from an EMBL/GenBank/DDBJ whole genome shotgun (WGS) entry which is preliminary data.</text>
</comment>
<dbReference type="EMBL" id="MLQL01000025">
    <property type="protein sequence ID" value="OQE17159.1"/>
    <property type="molecule type" value="Genomic_DNA"/>
</dbReference>
<evidence type="ECO:0000256" key="1">
    <source>
        <dbReference type="SAM" id="MobiDB-lite"/>
    </source>
</evidence>
<reference evidence="3" key="1">
    <citation type="journal article" date="2017" name="Nat. Microbiol.">
        <title>Global analysis of biosynthetic gene clusters reveals vast potential of secondary metabolite production in Penicillium species.</title>
        <authorList>
            <person name="Nielsen J.C."/>
            <person name="Grijseels S."/>
            <person name="Prigent S."/>
            <person name="Ji B."/>
            <person name="Dainat J."/>
            <person name="Nielsen K.F."/>
            <person name="Frisvad J.C."/>
            <person name="Workman M."/>
            <person name="Nielsen J."/>
        </authorList>
    </citation>
    <scope>NUCLEOTIDE SEQUENCE [LARGE SCALE GENOMIC DNA]</scope>
    <source>
        <strain evidence="3">IBT 14082</strain>
    </source>
</reference>
<proteinExistence type="predicted"/>
<sequence>MSESQRRSTNWAFGLTRDETNKKGPVAC</sequence>